<dbReference type="SUPFAM" id="SSF51197">
    <property type="entry name" value="Clavaminate synthase-like"/>
    <property type="match status" value="1"/>
</dbReference>
<dbReference type="GO" id="GO:0051213">
    <property type="term" value="F:dioxygenase activity"/>
    <property type="evidence" value="ECO:0007669"/>
    <property type="project" value="UniProtKB-KW"/>
</dbReference>
<feature type="domain" description="Fe2OG dioxygenase" evidence="1">
    <location>
        <begin position="104"/>
        <end position="203"/>
    </location>
</feature>
<dbReference type="InterPro" id="IPR005123">
    <property type="entry name" value="Oxoglu/Fe-dep_dioxygenase_dom"/>
</dbReference>
<comment type="caution">
    <text evidence="2">The sequence shown here is derived from an EMBL/GenBank/DDBJ whole genome shotgun (WGS) entry which is preliminary data.</text>
</comment>
<keyword evidence="2" id="KW-0223">Dioxygenase</keyword>
<protein>
    <submittedName>
        <fullName evidence="2">Alpha-ketoglutarate-dependent dioxygenase AlkB family protein</fullName>
    </submittedName>
</protein>
<evidence type="ECO:0000313" key="3">
    <source>
        <dbReference type="Proteomes" id="UP001595904"/>
    </source>
</evidence>
<evidence type="ECO:0000313" key="2">
    <source>
        <dbReference type="EMBL" id="MFC4308117.1"/>
    </source>
</evidence>
<dbReference type="Pfam" id="PF13532">
    <property type="entry name" value="2OG-FeII_Oxy_2"/>
    <property type="match status" value="1"/>
</dbReference>
<gene>
    <name evidence="2" type="ORF">ACFPN2_03395</name>
</gene>
<name>A0ABV8SMD2_9GAMM</name>
<dbReference type="InterPro" id="IPR037151">
    <property type="entry name" value="AlkB-like_sf"/>
</dbReference>
<dbReference type="PANTHER" id="PTHR31212">
    <property type="entry name" value="ALPHA-KETOGLUTARATE-DEPENDENT DIOXYGENASE ALKB HOMOLOG 3"/>
    <property type="match status" value="1"/>
</dbReference>
<keyword evidence="3" id="KW-1185">Reference proteome</keyword>
<dbReference type="Gene3D" id="2.60.120.590">
    <property type="entry name" value="Alpha-ketoglutarate-dependent dioxygenase AlkB-like"/>
    <property type="match status" value="1"/>
</dbReference>
<organism evidence="2 3">
    <name type="scientific">Steroidobacter flavus</name>
    <dbReference type="NCBI Taxonomy" id="1842136"/>
    <lineage>
        <taxon>Bacteria</taxon>
        <taxon>Pseudomonadati</taxon>
        <taxon>Pseudomonadota</taxon>
        <taxon>Gammaproteobacteria</taxon>
        <taxon>Steroidobacterales</taxon>
        <taxon>Steroidobacteraceae</taxon>
        <taxon>Steroidobacter</taxon>
    </lineage>
</organism>
<proteinExistence type="predicted"/>
<evidence type="ECO:0000259" key="1">
    <source>
        <dbReference type="PROSITE" id="PS51471"/>
    </source>
</evidence>
<sequence length="209" mass="23595">MTQDLFASGGLDLLDIPDAEIYYAPRVDFGAAPDFVLKQLIEQIPWRSEVINLWGKEYQQPRLAAWFGDAGARYTYSGLSLEPLPWTDLLSTLRSRVEALSEASFNSVLLNYYRDHRDSMGMHSDDEPELGRNPTIASLSFGEQRTFVLKHKFKKDLKSVQLTLESGSLLLMKGATQHHWKHGINKLARPCGPRVNLTFRQILVSTGAT</sequence>
<dbReference type="InterPro" id="IPR027450">
    <property type="entry name" value="AlkB-like"/>
</dbReference>
<dbReference type="InterPro" id="IPR032854">
    <property type="entry name" value="ALKBH3"/>
</dbReference>
<dbReference type="EMBL" id="JBHSDU010000001">
    <property type="protein sequence ID" value="MFC4308117.1"/>
    <property type="molecule type" value="Genomic_DNA"/>
</dbReference>
<keyword evidence="2" id="KW-0560">Oxidoreductase</keyword>
<dbReference type="PANTHER" id="PTHR31212:SF4">
    <property type="entry name" value="ALPHA-KETOGLUTARATE-DEPENDENT DIOXYGENASE ALKB HOMOLOG 3"/>
    <property type="match status" value="1"/>
</dbReference>
<dbReference type="Proteomes" id="UP001595904">
    <property type="component" value="Unassembled WGS sequence"/>
</dbReference>
<accession>A0ABV8SMD2</accession>
<reference evidence="3" key="1">
    <citation type="journal article" date="2019" name="Int. J. Syst. Evol. Microbiol.">
        <title>The Global Catalogue of Microorganisms (GCM) 10K type strain sequencing project: providing services to taxonomists for standard genome sequencing and annotation.</title>
        <authorList>
            <consortium name="The Broad Institute Genomics Platform"/>
            <consortium name="The Broad Institute Genome Sequencing Center for Infectious Disease"/>
            <person name="Wu L."/>
            <person name="Ma J."/>
        </authorList>
    </citation>
    <scope>NUCLEOTIDE SEQUENCE [LARGE SCALE GENOMIC DNA]</scope>
    <source>
        <strain evidence="3">CGMCC 1.10759</strain>
    </source>
</reference>
<dbReference type="RefSeq" id="WP_380594970.1">
    <property type="nucleotide sequence ID" value="NZ_JBHSDU010000001.1"/>
</dbReference>
<dbReference type="PROSITE" id="PS51471">
    <property type="entry name" value="FE2OG_OXY"/>
    <property type="match status" value="1"/>
</dbReference>